<dbReference type="Gene3D" id="2.170.130.10">
    <property type="entry name" value="TonB-dependent receptor, plug domain"/>
    <property type="match status" value="1"/>
</dbReference>
<evidence type="ECO:0000256" key="1">
    <source>
        <dbReference type="ARBA" id="ARBA00004571"/>
    </source>
</evidence>
<evidence type="ECO:0000256" key="12">
    <source>
        <dbReference type="RuleBase" id="RU003357"/>
    </source>
</evidence>
<proteinExistence type="inferred from homology"/>
<feature type="signal peptide" evidence="13">
    <location>
        <begin position="1"/>
        <end position="32"/>
    </location>
</feature>
<evidence type="ECO:0000256" key="11">
    <source>
        <dbReference type="PROSITE-ProRule" id="PRU01360"/>
    </source>
</evidence>
<dbReference type="GO" id="GO:0009279">
    <property type="term" value="C:cell outer membrane"/>
    <property type="evidence" value="ECO:0007669"/>
    <property type="project" value="UniProtKB-SubCell"/>
</dbReference>
<organism evidence="16 17">
    <name type="scientific">Rugamonas apoptosis</name>
    <dbReference type="NCBI Taxonomy" id="2758570"/>
    <lineage>
        <taxon>Bacteria</taxon>
        <taxon>Pseudomonadati</taxon>
        <taxon>Pseudomonadota</taxon>
        <taxon>Betaproteobacteria</taxon>
        <taxon>Burkholderiales</taxon>
        <taxon>Oxalobacteraceae</taxon>
        <taxon>Telluria group</taxon>
        <taxon>Rugamonas</taxon>
    </lineage>
</organism>
<dbReference type="PROSITE" id="PS51257">
    <property type="entry name" value="PROKAR_LIPOPROTEIN"/>
    <property type="match status" value="1"/>
</dbReference>
<dbReference type="Proteomes" id="UP000573499">
    <property type="component" value="Unassembled WGS sequence"/>
</dbReference>
<evidence type="ECO:0000256" key="6">
    <source>
        <dbReference type="ARBA" id="ARBA00022729"/>
    </source>
</evidence>
<evidence type="ECO:0000256" key="10">
    <source>
        <dbReference type="ARBA" id="ARBA00023237"/>
    </source>
</evidence>
<evidence type="ECO:0000259" key="14">
    <source>
        <dbReference type="Pfam" id="PF00593"/>
    </source>
</evidence>
<evidence type="ECO:0000256" key="4">
    <source>
        <dbReference type="ARBA" id="ARBA00022452"/>
    </source>
</evidence>
<evidence type="ECO:0000256" key="3">
    <source>
        <dbReference type="ARBA" id="ARBA00022448"/>
    </source>
</evidence>
<dbReference type="Gene3D" id="2.40.170.20">
    <property type="entry name" value="TonB-dependent receptor, beta-barrel domain"/>
    <property type="match status" value="1"/>
</dbReference>
<evidence type="ECO:0000256" key="5">
    <source>
        <dbReference type="ARBA" id="ARBA00022692"/>
    </source>
</evidence>
<comment type="caution">
    <text evidence="16">The sequence shown here is derived from an EMBL/GenBank/DDBJ whole genome shotgun (WGS) entry which is preliminary data.</text>
</comment>
<name>A0A7W2FEI4_9BURK</name>
<dbReference type="RefSeq" id="WP_182157021.1">
    <property type="nucleotide sequence ID" value="NZ_JACEZU010000015.1"/>
</dbReference>
<accession>A0A7W2FEI4</accession>
<feature type="domain" description="TonB-dependent receptor plug" evidence="15">
    <location>
        <begin position="59"/>
        <end position="157"/>
    </location>
</feature>
<keyword evidence="10 11" id="KW-0998">Cell outer membrane</keyword>
<keyword evidence="3 11" id="KW-0813">Transport</keyword>
<dbReference type="GO" id="GO:0015344">
    <property type="term" value="F:siderophore uptake transmembrane transporter activity"/>
    <property type="evidence" value="ECO:0007669"/>
    <property type="project" value="TreeGrafter"/>
</dbReference>
<dbReference type="GO" id="GO:0044718">
    <property type="term" value="P:siderophore transmembrane transport"/>
    <property type="evidence" value="ECO:0007669"/>
    <property type="project" value="TreeGrafter"/>
</dbReference>
<dbReference type="InterPro" id="IPR012910">
    <property type="entry name" value="Plug_dom"/>
</dbReference>
<dbReference type="PANTHER" id="PTHR30069:SF29">
    <property type="entry name" value="HEMOGLOBIN AND HEMOGLOBIN-HAPTOGLOBIN-BINDING PROTEIN 1-RELATED"/>
    <property type="match status" value="1"/>
</dbReference>
<feature type="chain" id="PRO_5031111191" evidence="13">
    <location>
        <begin position="33"/>
        <end position="668"/>
    </location>
</feature>
<keyword evidence="6 13" id="KW-0732">Signal</keyword>
<gene>
    <name evidence="16" type="ORF">H3H39_24530</name>
</gene>
<evidence type="ECO:0000256" key="7">
    <source>
        <dbReference type="ARBA" id="ARBA00023077"/>
    </source>
</evidence>
<keyword evidence="7 12" id="KW-0798">TonB box</keyword>
<dbReference type="InterPro" id="IPR000531">
    <property type="entry name" value="Beta-barrel_TonB"/>
</dbReference>
<sequence length="668" mass="72016">MRYPGNPPPVPLPFPLQLAVLACGLLAGAAHSADAVFDLGVVTVLGQRTANGTVGEEQVSTTVTRAGMQRFNRDNVGDALNLLSGVTLSTNSRNEKTIAVRGFDTRQVPLFIDGIPVYVPYDGYVDFNRFATADLAAIQVAKGYSAIAYGANTLGGAINLISRKPAAALEADASLGAGAVGARRAAANIGSNQGLWYAQAGLSFSEGDGFRLASSFQPTRSEDGGVRDNGRYRDSKVSLKAGLTPGGGDEYALSYYRQDGEKGQPPSTVPESARYWKWPYWDKESLYLVTSTGLGQLERLKLRLYHDRYANEVDSYTDGRYATLKTSGPGSVGSGRSIYRDHTNGAIVELQSLRLAAHSLQAVAHYKADHHVETDATATTNARFDDTLLSLGAEDLVQLDPALQLALGASRDRLRPDTVYSLGNAYSLPSAKDSNNAQAGLYYDWSGAARLYATLARKSRLPTLKDRYSQRLGTFIENPALAPERAWNYEIGYQGAPAAATRYDAALYLSDVHDKIQAVANVSGNRSQMRNIGQVRMTGLELGVTRRLASQFDVGANYSYTHAENVSAPATRVTDLPAHKLAAHAAWHADERWELVAYGLANSGRWASNTVRLGGYATLDAKAVYHPSARVALEAGASNVGDRNYQLADGFPAAGRAWFFNLNCQYQD</sequence>
<dbReference type="Pfam" id="PF07715">
    <property type="entry name" value="Plug"/>
    <property type="match status" value="1"/>
</dbReference>
<comment type="subcellular location">
    <subcellularLocation>
        <location evidence="1 11">Cell outer membrane</location>
        <topology evidence="1 11">Multi-pass membrane protein</topology>
    </subcellularLocation>
</comment>
<dbReference type="InterPro" id="IPR037066">
    <property type="entry name" value="Plug_dom_sf"/>
</dbReference>
<keyword evidence="17" id="KW-1185">Reference proteome</keyword>
<dbReference type="SUPFAM" id="SSF56935">
    <property type="entry name" value="Porins"/>
    <property type="match status" value="1"/>
</dbReference>
<evidence type="ECO:0000259" key="15">
    <source>
        <dbReference type="Pfam" id="PF07715"/>
    </source>
</evidence>
<dbReference type="PROSITE" id="PS52016">
    <property type="entry name" value="TONB_DEPENDENT_REC_3"/>
    <property type="match status" value="1"/>
</dbReference>
<protein>
    <submittedName>
        <fullName evidence="16">TonB-dependent receptor</fullName>
    </submittedName>
</protein>
<keyword evidence="5 11" id="KW-0812">Transmembrane</keyword>
<feature type="domain" description="TonB-dependent receptor-like beta-barrel" evidence="14">
    <location>
        <begin position="222"/>
        <end position="640"/>
    </location>
</feature>
<dbReference type="CDD" id="cd01347">
    <property type="entry name" value="ligand_gated_channel"/>
    <property type="match status" value="1"/>
</dbReference>
<comment type="similarity">
    <text evidence="2 11 12">Belongs to the TonB-dependent receptor family.</text>
</comment>
<keyword evidence="4 11" id="KW-1134">Transmembrane beta strand</keyword>
<dbReference type="AlphaFoldDB" id="A0A7W2FEI4"/>
<dbReference type="InterPro" id="IPR036942">
    <property type="entry name" value="Beta-barrel_TonB_sf"/>
</dbReference>
<evidence type="ECO:0000256" key="13">
    <source>
        <dbReference type="SAM" id="SignalP"/>
    </source>
</evidence>
<evidence type="ECO:0000256" key="9">
    <source>
        <dbReference type="ARBA" id="ARBA00023170"/>
    </source>
</evidence>
<dbReference type="PANTHER" id="PTHR30069">
    <property type="entry name" value="TONB-DEPENDENT OUTER MEMBRANE RECEPTOR"/>
    <property type="match status" value="1"/>
</dbReference>
<evidence type="ECO:0000313" key="17">
    <source>
        <dbReference type="Proteomes" id="UP000573499"/>
    </source>
</evidence>
<dbReference type="Pfam" id="PF00593">
    <property type="entry name" value="TonB_dep_Rec_b-barrel"/>
    <property type="match status" value="1"/>
</dbReference>
<reference evidence="16 17" key="1">
    <citation type="submission" date="2020-07" db="EMBL/GenBank/DDBJ databases">
        <title>Novel species isolated from subtropical streams in China.</title>
        <authorList>
            <person name="Lu H."/>
        </authorList>
    </citation>
    <scope>NUCLEOTIDE SEQUENCE [LARGE SCALE GENOMIC DNA]</scope>
    <source>
        <strain evidence="16 17">LX47W</strain>
    </source>
</reference>
<evidence type="ECO:0000256" key="2">
    <source>
        <dbReference type="ARBA" id="ARBA00009810"/>
    </source>
</evidence>
<evidence type="ECO:0000313" key="16">
    <source>
        <dbReference type="EMBL" id="MBA5690220.1"/>
    </source>
</evidence>
<evidence type="ECO:0000256" key="8">
    <source>
        <dbReference type="ARBA" id="ARBA00023136"/>
    </source>
</evidence>
<keyword evidence="8 11" id="KW-0472">Membrane</keyword>
<keyword evidence="9 16" id="KW-0675">Receptor</keyword>
<dbReference type="InterPro" id="IPR039426">
    <property type="entry name" value="TonB-dep_rcpt-like"/>
</dbReference>
<dbReference type="EMBL" id="JACEZU010000015">
    <property type="protein sequence ID" value="MBA5690220.1"/>
    <property type="molecule type" value="Genomic_DNA"/>
</dbReference>